<dbReference type="PRINTS" id="PR00452">
    <property type="entry name" value="SH3DOMAIN"/>
</dbReference>
<name>A0A8H3EIT9_9LECA</name>
<dbReference type="GO" id="GO:0043332">
    <property type="term" value="C:mating projection tip"/>
    <property type="evidence" value="ECO:0007669"/>
    <property type="project" value="TreeGrafter"/>
</dbReference>
<dbReference type="Pfam" id="PF00018">
    <property type="entry name" value="SH3_1"/>
    <property type="match status" value="1"/>
</dbReference>
<dbReference type="InterPro" id="IPR046982">
    <property type="entry name" value="BIN3/RVS161-like"/>
</dbReference>
<dbReference type="SUPFAM" id="SSF103657">
    <property type="entry name" value="BAR/IMD domain-like"/>
    <property type="match status" value="1"/>
</dbReference>
<dbReference type="EMBL" id="CAJPDQ010000002">
    <property type="protein sequence ID" value="CAF9904817.1"/>
    <property type="molecule type" value="Genomic_DNA"/>
</dbReference>
<dbReference type="SUPFAM" id="SSF50044">
    <property type="entry name" value="SH3-domain"/>
    <property type="match status" value="1"/>
</dbReference>
<gene>
    <name evidence="5" type="ORF">GOMPHAMPRED_002956</name>
</gene>
<evidence type="ECO:0000256" key="1">
    <source>
        <dbReference type="ARBA" id="ARBA00022443"/>
    </source>
</evidence>
<evidence type="ECO:0000256" key="2">
    <source>
        <dbReference type="PROSITE-ProRule" id="PRU00192"/>
    </source>
</evidence>
<dbReference type="PANTHER" id="PTHR47174:SF2">
    <property type="entry name" value="SH3 DOMAIN SIGNALLING PROTEIN (AFU_ORTHOLOGUE AFUA_5G07670)"/>
    <property type="match status" value="1"/>
</dbReference>
<keyword evidence="1 2" id="KW-0728">SH3 domain</keyword>
<dbReference type="Gene3D" id="2.30.30.40">
    <property type="entry name" value="SH3 Domains"/>
    <property type="match status" value="1"/>
</dbReference>
<reference evidence="5" key="1">
    <citation type="submission" date="2021-03" db="EMBL/GenBank/DDBJ databases">
        <authorList>
            <person name="Tagirdzhanova G."/>
        </authorList>
    </citation>
    <scope>NUCLEOTIDE SEQUENCE</scope>
</reference>
<organism evidence="5 6">
    <name type="scientific">Gomphillus americanus</name>
    <dbReference type="NCBI Taxonomy" id="1940652"/>
    <lineage>
        <taxon>Eukaryota</taxon>
        <taxon>Fungi</taxon>
        <taxon>Dikarya</taxon>
        <taxon>Ascomycota</taxon>
        <taxon>Pezizomycotina</taxon>
        <taxon>Lecanoromycetes</taxon>
        <taxon>OSLEUM clade</taxon>
        <taxon>Ostropomycetidae</taxon>
        <taxon>Ostropales</taxon>
        <taxon>Graphidaceae</taxon>
        <taxon>Gomphilloideae</taxon>
        <taxon>Gomphillus</taxon>
    </lineage>
</organism>
<evidence type="ECO:0000259" key="4">
    <source>
        <dbReference type="PROSITE" id="PS50002"/>
    </source>
</evidence>
<dbReference type="InterPro" id="IPR004148">
    <property type="entry name" value="BAR_dom"/>
</dbReference>
<dbReference type="PANTHER" id="PTHR47174">
    <property type="entry name" value="BRIDGING INTEGRATOR 3"/>
    <property type="match status" value="1"/>
</dbReference>
<dbReference type="GO" id="GO:0030479">
    <property type="term" value="C:actin cortical patch"/>
    <property type="evidence" value="ECO:0007669"/>
    <property type="project" value="TreeGrafter"/>
</dbReference>
<dbReference type="GO" id="GO:1990528">
    <property type="term" value="C:Rvs161p-Rvs167p complex"/>
    <property type="evidence" value="ECO:0007669"/>
    <property type="project" value="TreeGrafter"/>
</dbReference>
<dbReference type="OrthoDB" id="10255128at2759"/>
<protein>
    <recommendedName>
        <fullName evidence="4">SH3 domain-containing protein</fullName>
    </recommendedName>
</protein>
<dbReference type="GO" id="GO:0051666">
    <property type="term" value="P:actin cortical patch localization"/>
    <property type="evidence" value="ECO:0007669"/>
    <property type="project" value="InterPro"/>
</dbReference>
<dbReference type="PROSITE" id="PS50002">
    <property type="entry name" value="SH3"/>
    <property type="match status" value="1"/>
</dbReference>
<feature type="region of interest" description="Disordered" evidence="3">
    <location>
        <begin position="326"/>
        <end position="366"/>
    </location>
</feature>
<feature type="domain" description="SH3" evidence="4">
    <location>
        <begin position="400"/>
        <end position="458"/>
    </location>
</feature>
<dbReference type="SMART" id="SM00326">
    <property type="entry name" value="SH3"/>
    <property type="match status" value="1"/>
</dbReference>
<feature type="region of interest" description="Disordered" evidence="3">
    <location>
        <begin position="380"/>
        <end position="399"/>
    </location>
</feature>
<evidence type="ECO:0000313" key="5">
    <source>
        <dbReference type="EMBL" id="CAF9904817.1"/>
    </source>
</evidence>
<comment type="caution">
    <text evidence="5">The sequence shown here is derived from an EMBL/GenBank/DDBJ whole genome shotgun (WGS) entry which is preliminary data.</text>
</comment>
<dbReference type="GO" id="GO:0006897">
    <property type="term" value="P:endocytosis"/>
    <property type="evidence" value="ECO:0007669"/>
    <property type="project" value="InterPro"/>
</dbReference>
<dbReference type="InterPro" id="IPR027267">
    <property type="entry name" value="AH/BAR_dom_sf"/>
</dbReference>
<accession>A0A8H3EIT9</accession>
<feature type="region of interest" description="Disordered" evidence="3">
    <location>
        <begin position="267"/>
        <end position="314"/>
    </location>
</feature>
<dbReference type="AlphaFoldDB" id="A0A8H3EIT9"/>
<sequence>MDRVHRGFGKIMPRTADESQVGLLIRDFDHAVELLALFIKSTKTWQQAWGDLLTSQENLVVGFATIAQPIAIGNDDSYNGIAPVETPVHVHNRLARLCREYRSLKDELEPDLRSIDMQIVSPAQQAKDAMSAMKKTIKTRENCKLDYERHQGRRDTAFKKQNRSERDNLALAKHESDLEVARDTYDRADEALRSVLPELLHAVYALVPVLLSTLVQSSNTLIANYYTTIHEFCQAEQFQTPPPPMSEVIKRWAESCRPSQSQIESLASCTNPKRGRLGGAGVVNHRAGSRVSDGSRSPGPSPSRDDAASTHSQEYVSRIPSTQFHQAAQATISPGLRPSPLPSPAEFLSPSMAASKPDYSARGRIPSTSSTISVATSVASVAAGKKKPPPPPPKRMGSTKPEIWVTALYDFGGQNQGDLRMKEGDRIKVLKKTESTNDWWEGELNGTKGSFPANYCQV</sequence>
<dbReference type="Gene3D" id="1.20.1270.60">
    <property type="entry name" value="Arfaptin homology (AH) domain/BAR domain"/>
    <property type="match status" value="1"/>
</dbReference>
<feature type="compositionally biased region" description="Low complexity" evidence="3">
    <location>
        <begin position="289"/>
        <end position="298"/>
    </location>
</feature>
<dbReference type="Proteomes" id="UP000664169">
    <property type="component" value="Unassembled WGS sequence"/>
</dbReference>
<keyword evidence="6" id="KW-1185">Reference proteome</keyword>
<dbReference type="FunFam" id="2.30.30.40:FF:000100">
    <property type="entry name" value="SH3 domain-containing YSC84-like protein 1"/>
    <property type="match status" value="1"/>
</dbReference>
<dbReference type="InterPro" id="IPR001452">
    <property type="entry name" value="SH3_domain"/>
</dbReference>
<dbReference type="Pfam" id="PF03114">
    <property type="entry name" value="BAR"/>
    <property type="match status" value="1"/>
</dbReference>
<evidence type="ECO:0000256" key="3">
    <source>
        <dbReference type="SAM" id="MobiDB-lite"/>
    </source>
</evidence>
<dbReference type="GO" id="GO:0008289">
    <property type="term" value="F:lipid binding"/>
    <property type="evidence" value="ECO:0007669"/>
    <property type="project" value="TreeGrafter"/>
</dbReference>
<dbReference type="InterPro" id="IPR036028">
    <property type="entry name" value="SH3-like_dom_sf"/>
</dbReference>
<dbReference type="GO" id="GO:0097320">
    <property type="term" value="P:plasma membrane tubulation"/>
    <property type="evidence" value="ECO:0007669"/>
    <property type="project" value="TreeGrafter"/>
</dbReference>
<dbReference type="GO" id="GO:0031097">
    <property type="term" value="C:medial cortex"/>
    <property type="evidence" value="ECO:0007669"/>
    <property type="project" value="TreeGrafter"/>
</dbReference>
<proteinExistence type="predicted"/>
<evidence type="ECO:0000313" key="6">
    <source>
        <dbReference type="Proteomes" id="UP000664169"/>
    </source>
</evidence>